<dbReference type="EMBL" id="AHMO02000008">
    <property type="protein sequence ID" value="EQA44062.1"/>
    <property type="molecule type" value="Genomic_DNA"/>
</dbReference>
<feature type="compositionally biased region" description="Basic and acidic residues" evidence="1">
    <location>
        <begin position="52"/>
        <end position="63"/>
    </location>
</feature>
<evidence type="ECO:0000313" key="3">
    <source>
        <dbReference type="EMBL" id="EQA44062.1"/>
    </source>
</evidence>
<evidence type="ECO:0000256" key="1">
    <source>
        <dbReference type="SAM" id="MobiDB-lite"/>
    </source>
</evidence>
<feature type="compositionally biased region" description="Acidic residues" evidence="1">
    <location>
        <begin position="106"/>
        <end position="123"/>
    </location>
</feature>
<evidence type="ECO:0000259" key="2">
    <source>
        <dbReference type="PROSITE" id="PS50887"/>
    </source>
</evidence>
<proteinExistence type="predicted"/>
<dbReference type="RefSeq" id="WP_010570535.1">
    <property type="nucleotide sequence ID" value="NZ_AHMO02000008.1"/>
</dbReference>
<dbReference type="InterPro" id="IPR003018">
    <property type="entry name" value="GAF"/>
</dbReference>
<dbReference type="AlphaFoldDB" id="T0F975"/>
<reference evidence="3" key="1">
    <citation type="submission" date="2013-05" db="EMBL/GenBank/DDBJ databases">
        <authorList>
            <person name="Harkins D.M."/>
            <person name="Durkin A.S."/>
            <person name="Brinkac L.M."/>
            <person name="Haft D.H."/>
            <person name="Selengut J.D."/>
            <person name="Sanka R."/>
            <person name="DePew J."/>
            <person name="Purushe J."/>
            <person name="Hartskeerl R.A."/>
            <person name="Ahmed A."/>
            <person name="van der Linden H."/>
            <person name="Goris M.G.A."/>
            <person name="Vinetz J.M."/>
            <person name="Sutton G.G."/>
            <person name="Nierman W.C."/>
            <person name="Fouts D.E."/>
        </authorList>
    </citation>
    <scope>NUCLEOTIDE SEQUENCE [LARGE SCALE GENOMIC DNA]</scope>
    <source>
        <strain evidence="3">5399</strain>
    </source>
</reference>
<dbReference type="InterPro" id="IPR029787">
    <property type="entry name" value="Nucleotide_cyclase"/>
</dbReference>
<accession>T0F975</accession>
<dbReference type="InterPro" id="IPR043128">
    <property type="entry name" value="Rev_trsase/Diguanyl_cyclase"/>
</dbReference>
<dbReference type="SUPFAM" id="SSF55073">
    <property type="entry name" value="Nucleotide cyclase"/>
    <property type="match status" value="1"/>
</dbReference>
<dbReference type="PROSITE" id="PS50887">
    <property type="entry name" value="GGDEF"/>
    <property type="match status" value="1"/>
</dbReference>
<protein>
    <submittedName>
        <fullName evidence="3">GAF domain protein</fullName>
    </submittedName>
</protein>
<dbReference type="InterPro" id="IPR029016">
    <property type="entry name" value="GAF-like_dom_sf"/>
</dbReference>
<dbReference type="SMART" id="SM00065">
    <property type="entry name" value="GAF"/>
    <property type="match status" value="1"/>
</dbReference>
<sequence length="731" mass="82284">MGLLDKVSRMIRSETAVPAGDSVSPSKSAAVSEKPSLLRKSMAARAKGLLEKAKEFTSRKEPEEFNSAYGDPAEFEPAPLSASSEDEFSYDSPAAASDFAPNAEFEPMDEDGEGGSEPPEFDFPDSTFGDLPTDSKKEDAFLNDLESFEPGHTADTSFNDLPSFEPDEKDAIATSELEAPISEAESLGEADKIDDPFSDWIKDAETQATKEANRPHRRDQEEREKAEFLFDDDSDYSTLPIDLQIASRKKLENYLSVFEISKEIAASRDFTSFFENLSYSILGQIGAEAVVIFSSTNGDFDALRVVDAQGLDADPTWVLESGDEIYQAVRRAPSVIYAKEMLKLIVPRKEKEILEKTSAELLVPIRSHEEFYGIILLTKTVAGEDYTIEDLEFLKIVGEISGSVFRRIMDVEAVHQENDHLKEVLKSNERILSTARDLAQVRDMDEAYDRLIEILKKELGLRRWTLLLLDRMNRKEYKVFGTNLLTPDTIGRFRLGLDSNLVGIVANVPGVFRIANFRKNPELLAQLTNDELGLMHEFDILPFLNLNWLVGMLVIHETEFPWTDTDRESAVGISEITAPILSNLLMLEERDAVFRDPFSPVESKINEAIARASKIGTPFSLTIFKVQNATRVVRMKGAGYFAYYCEELRNAIQENLGESDYCYRVGQGKYVVVLDGKDREETQIVVRKIRNRIVELDRQSKDFQTSTANQTLCFPADTKEKERLLELIEES</sequence>
<organism evidence="3 4">
    <name type="scientific">Leptospira broomii serovar Hurstbridge str. 5399</name>
    <dbReference type="NCBI Taxonomy" id="1049789"/>
    <lineage>
        <taxon>Bacteria</taxon>
        <taxon>Pseudomonadati</taxon>
        <taxon>Spirochaetota</taxon>
        <taxon>Spirochaetia</taxon>
        <taxon>Leptospirales</taxon>
        <taxon>Leptospiraceae</taxon>
        <taxon>Leptospira</taxon>
    </lineage>
</organism>
<gene>
    <name evidence="3" type="ORF">LEP1GSC050_2257</name>
</gene>
<dbReference type="Proteomes" id="UP000015454">
    <property type="component" value="Unassembled WGS sequence"/>
</dbReference>
<dbReference type="STRING" id="1049789.LEP1GSC050_2257"/>
<feature type="region of interest" description="Disordered" evidence="1">
    <location>
        <begin position="52"/>
        <end position="172"/>
    </location>
</feature>
<dbReference type="InterPro" id="IPR000160">
    <property type="entry name" value="GGDEF_dom"/>
</dbReference>
<feature type="region of interest" description="Disordered" evidence="1">
    <location>
        <begin position="15"/>
        <end position="38"/>
    </location>
</feature>
<dbReference type="Gene3D" id="3.30.450.40">
    <property type="match status" value="2"/>
</dbReference>
<dbReference type="SUPFAM" id="SSF55781">
    <property type="entry name" value="GAF domain-like"/>
    <property type="match status" value="2"/>
</dbReference>
<feature type="domain" description="GGDEF" evidence="2">
    <location>
        <begin position="617"/>
        <end position="731"/>
    </location>
</feature>
<comment type="caution">
    <text evidence="3">The sequence shown here is derived from an EMBL/GenBank/DDBJ whole genome shotgun (WGS) entry which is preliminary data.</text>
</comment>
<evidence type="ECO:0000313" key="4">
    <source>
        <dbReference type="Proteomes" id="UP000015454"/>
    </source>
</evidence>
<name>T0F975_9LEPT</name>
<dbReference type="Gene3D" id="3.30.70.270">
    <property type="match status" value="1"/>
</dbReference>
<keyword evidence="4" id="KW-1185">Reference proteome</keyword>